<dbReference type="RefSeq" id="WP_039475980.1">
    <property type="nucleotide sequence ID" value="NZ_JSYN01000012.1"/>
</dbReference>
<dbReference type="Gene3D" id="3.40.50.150">
    <property type="entry name" value="Vaccinia Virus protein VP39"/>
    <property type="match status" value="1"/>
</dbReference>
<protein>
    <submittedName>
        <fullName evidence="1">FkbM family methyltransferase</fullName>
    </submittedName>
</protein>
<dbReference type="GO" id="GO:0008168">
    <property type="term" value="F:methyltransferase activity"/>
    <property type="evidence" value="ECO:0007669"/>
    <property type="project" value="UniProtKB-KW"/>
</dbReference>
<dbReference type="InterPro" id="IPR029063">
    <property type="entry name" value="SAM-dependent_MTases_sf"/>
</dbReference>
<dbReference type="AlphaFoldDB" id="A0A0C1FLT0"/>
<keyword evidence="1" id="KW-0808">Transferase</keyword>
<accession>A0A0C1FLT0</accession>
<evidence type="ECO:0000313" key="2">
    <source>
        <dbReference type="Proteomes" id="UP000031246"/>
    </source>
</evidence>
<keyword evidence="2" id="KW-1185">Reference proteome</keyword>
<dbReference type="OrthoDB" id="938855at2"/>
<evidence type="ECO:0000313" key="1">
    <source>
        <dbReference type="EMBL" id="KIA93872.1"/>
    </source>
</evidence>
<dbReference type="SUPFAM" id="SSF53335">
    <property type="entry name" value="S-adenosyl-L-methionine-dependent methyltransferases"/>
    <property type="match status" value="1"/>
</dbReference>
<comment type="caution">
    <text evidence="1">The sequence shown here is derived from an EMBL/GenBank/DDBJ whole genome shotgun (WGS) entry which is preliminary data.</text>
</comment>
<sequence length="215" mass="24069">MSTLKALTTLIAKPNRLKALLSYGHKGYLNSIGWFTAFDKKQAVDGNGKALPWVTYSFIDFIKERINKTQHIFEYGSGSSTLFYAERAGSVTSVEHDKGWYDNVKNTSPANAEMIFCELQKDGEYAKKATLLNRKFDIIIVDGRDRVNCCKHSVDALSANGVLVLDDSEREVYHPARVLLKAQGFKEISFSGISPGLFYEKATSVFYKENNCLGI</sequence>
<gene>
    <name evidence="1" type="ORF">OC25_11465</name>
</gene>
<name>A0A0C1FLT0_9SPHI</name>
<keyword evidence="1" id="KW-0489">Methyltransferase</keyword>
<proteinExistence type="predicted"/>
<dbReference type="EMBL" id="JSYN01000012">
    <property type="protein sequence ID" value="KIA93872.1"/>
    <property type="molecule type" value="Genomic_DNA"/>
</dbReference>
<dbReference type="GO" id="GO:0032259">
    <property type="term" value="P:methylation"/>
    <property type="evidence" value="ECO:0007669"/>
    <property type="project" value="UniProtKB-KW"/>
</dbReference>
<organism evidence="1 2">
    <name type="scientific">Pedobacter kyungheensis</name>
    <dbReference type="NCBI Taxonomy" id="1069985"/>
    <lineage>
        <taxon>Bacteria</taxon>
        <taxon>Pseudomonadati</taxon>
        <taxon>Bacteroidota</taxon>
        <taxon>Sphingobacteriia</taxon>
        <taxon>Sphingobacteriales</taxon>
        <taxon>Sphingobacteriaceae</taxon>
        <taxon>Pedobacter</taxon>
    </lineage>
</organism>
<dbReference type="Proteomes" id="UP000031246">
    <property type="component" value="Unassembled WGS sequence"/>
</dbReference>
<reference evidence="1 2" key="1">
    <citation type="submission" date="2014-10" db="EMBL/GenBank/DDBJ databases">
        <title>Pedobacter Kyungheensis.</title>
        <authorList>
            <person name="Anderson B.M."/>
            <person name="Newman J.D."/>
        </authorList>
    </citation>
    <scope>NUCLEOTIDE SEQUENCE [LARGE SCALE GENOMIC DNA]</scope>
    <source>
        <strain evidence="1 2">KACC 16221</strain>
    </source>
</reference>